<accession>A0A4R7RLH4</accession>
<name>A0A4R7RLH4_9BACT</name>
<organism evidence="1 2">
    <name type="scientific">Prosthecobacter fusiformis</name>
    <dbReference type="NCBI Taxonomy" id="48464"/>
    <lineage>
        <taxon>Bacteria</taxon>
        <taxon>Pseudomonadati</taxon>
        <taxon>Verrucomicrobiota</taxon>
        <taxon>Verrucomicrobiia</taxon>
        <taxon>Verrucomicrobiales</taxon>
        <taxon>Verrucomicrobiaceae</taxon>
        <taxon>Prosthecobacter</taxon>
    </lineage>
</organism>
<gene>
    <name evidence="1" type="ORF">EI77_03903</name>
</gene>
<dbReference type="Proteomes" id="UP000295662">
    <property type="component" value="Unassembled WGS sequence"/>
</dbReference>
<sequence length="132" mass="14906">MLAVYDGSHSIQVRESDRGTHLLLHHDAGNYTPAVCDHENRVAKFMVTLCRPDHEGDHCLLSAHMRVSITSEDHSLKGLAKSNQMLNYGATEKLVFSFPRYSDNEAQARMNDLGQACLKHRQENWGTVQMLV</sequence>
<proteinExistence type="predicted"/>
<reference evidence="1 2" key="1">
    <citation type="submission" date="2019-03" db="EMBL/GenBank/DDBJ databases">
        <title>Genomic Encyclopedia of Archaeal and Bacterial Type Strains, Phase II (KMG-II): from individual species to whole genera.</title>
        <authorList>
            <person name="Goeker M."/>
        </authorList>
    </citation>
    <scope>NUCLEOTIDE SEQUENCE [LARGE SCALE GENOMIC DNA]</scope>
    <source>
        <strain evidence="1 2">ATCC 25309</strain>
    </source>
</reference>
<dbReference type="AlphaFoldDB" id="A0A4R7RLH4"/>
<evidence type="ECO:0000313" key="2">
    <source>
        <dbReference type="Proteomes" id="UP000295662"/>
    </source>
</evidence>
<protein>
    <submittedName>
        <fullName evidence="1">Uncharacterized protein</fullName>
    </submittedName>
</protein>
<keyword evidence="2" id="KW-1185">Reference proteome</keyword>
<dbReference type="EMBL" id="SOCA01000009">
    <property type="protein sequence ID" value="TDU66164.1"/>
    <property type="molecule type" value="Genomic_DNA"/>
</dbReference>
<evidence type="ECO:0000313" key="1">
    <source>
        <dbReference type="EMBL" id="TDU66164.1"/>
    </source>
</evidence>
<comment type="caution">
    <text evidence="1">The sequence shown here is derived from an EMBL/GenBank/DDBJ whole genome shotgun (WGS) entry which is preliminary data.</text>
</comment>